<dbReference type="InterPro" id="IPR036291">
    <property type="entry name" value="NAD(P)-bd_dom_sf"/>
</dbReference>
<organism evidence="2 3">
    <name type="scientific">Actinocorallia libanotica</name>
    <dbReference type="NCBI Taxonomy" id="46162"/>
    <lineage>
        <taxon>Bacteria</taxon>
        <taxon>Bacillati</taxon>
        <taxon>Actinomycetota</taxon>
        <taxon>Actinomycetes</taxon>
        <taxon>Streptosporangiales</taxon>
        <taxon>Thermomonosporaceae</taxon>
        <taxon>Actinocorallia</taxon>
    </lineage>
</organism>
<evidence type="ECO:0000313" key="2">
    <source>
        <dbReference type="EMBL" id="GAA0939954.1"/>
    </source>
</evidence>
<dbReference type="EMBL" id="BAAAHH010000002">
    <property type="protein sequence ID" value="GAA0939954.1"/>
    <property type="molecule type" value="Genomic_DNA"/>
</dbReference>
<dbReference type="Pfam" id="PF13460">
    <property type="entry name" value="NAD_binding_10"/>
    <property type="match status" value="1"/>
</dbReference>
<feature type="domain" description="NAD(P)-binding" evidence="1">
    <location>
        <begin position="6"/>
        <end position="135"/>
    </location>
</feature>
<keyword evidence="3" id="KW-1185">Reference proteome</keyword>
<dbReference type="InterPro" id="IPR016040">
    <property type="entry name" value="NAD(P)-bd_dom"/>
</dbReference>
<reference evidence="2 3" key="1">
    <citation type="journal article" date="2019" name="Int. J. Syst. Evol. Microbiol.">
        <title>The Global Catalogue of Microorganisms (GCM) 10K type strain sequencing project: providing services to taxonomists for standard genome sequencing and annotation.</title>
        <authorList>
            <consortium name="The Broad Institute Genomics Platform"/>
            <consortium name="The Broad Institute Genome Sequencing Center for Infectious Disease"/>
            <person name="Wu L."/>
            <person name="Ma J."/>
        </authorList>
    </citation>
    <scope>NUCLEOTIDE SEQUENCE [LARGE SCALE GENOMIC DNA]</scope>
    <source>
        <strain evidence="2 3">JCM 10696</strain>
    </source>
</reference>
<dbReference type="InterPro" id="IPR051207">
    <property type="entry name" value="ComplexI_NDUFA9_subunit"/>
</dbReference>
<evidence type="ECO:0000259" key="1">
    <source>
        <dbReference type="Pfam" id="PF13460"/>
    </source>
</evidence>
<dbReference type="SUPFAM" id="SSF51735">
    <property type="entry name" value="NAD(P)-binding Rossmann-fold domains"/>
    <property type="match status" value="1"/>
</dbReference>
<dbReference type="Gene3D" id="3.40.50.720">
    <property type="entry name" value="NAD(P)-binding Rossmann-like Domain"/>
    <property type="match status" value="1"/>
</dbReference>
<name>A0ABN1QBF1_9ACTN</name>
<dbReference type="Proteomes" id="UP001500665">
    <property type="component" value="Unassembled WGS sequence"/>
</dbReference>
<dbReference type="PANTHER" id="PTHR12126">
    <property type="entry name" value="NADH-UBIQUINONE OXIDOREDUCTASE 39 KDA SUBUNIT-RELATED"/>
    <property type="match status" value="1"/>
</dbReference>
<evidence type="ECO:0000313" key="3">
    <source>
        <dbReference type="Proteomes" id="UP001500665"/>
    </source>
</evidence>
<protein>
    <submittedName>
        <fullName evidence="2">NAD(P)H-binding protein</fullName>
    </submittedName>
</protein>
<dbReference type="PANTHER" id="PTHR12126:SF11">
    <property type="entry name" value="NADH DEHYDROGENASE [UBIQUINONE] 1 ALPHA SUBCOMPLEX SUBUNIT 9, MITOCHONDRIAL"/>
    <property type="match status" value="1"/>
</dbReference>
<gene>
    <name evidence="2" type="ORF">GCM10009550_08900</name>
</gene>
<sequence length="251" mass="27036">MIVVTGASGTLGTPLVRELVREGADVHGLSRRPREDDGVTWHVGDLATGPAVLGEADTIVHLASDPFKKGADLVQTRALLEAARPDARLVYVSIVGIDRHPYAYYRTKLAAERLIEGSGRPYTILRATQFHDFVASFFDLMSRGPALLAPTGTSCQPVAVEEVAARLAGLTLDTPGGRAPDLGGPEVLDARHMARAYLDVTGKRRALLPVRIPGRVGRAFREGLHLASEPGGSRTWTEFLAERLQSSARRS</sequence>
<proteinExistence type="predicted"/>
<accession>A0ABN1QBF1</accession>
<comment type="caution">
    <text evidence="2">The sequence shown here is derived from an EMBL/GenBank/DDBJ whole genome shotgun (WGS) entry which is preliminary data.</text>
</comment>